<dbReference type="KEGG" id="par:Psyc_0416"/>
<dbReference type="GO" id="GO:0009035">
    <property type="term" value="F:type I site-specific deoxyribonuclease activity"/>
    <property type="evidence" value="ECO:0007669"/>
    <property type="project" value="UniProtKB-EC"/>
</dbReference>
<dbReference type="SUPFAM" id="SSF116734">
    <property type="entry name" value="DNA methylase specificity domain"/>
    <property type="match status" value="2"/>
</dbReference>
<keyword evidence="1" id="KW-0680">Restriction system</keyword>
<dbReference type="CDD" id="cd17521">
    <property type="entry name" value="RMtype1_S_Sau13435ORF2165P_TRD2-CR2_like"/>
    <property type="match status" value="1"/>
</dbReference>
<sequence length="457" mass="52073">MAELVTKYQRYAEYKDSGVEWLGKIPSHWELSKLRYMFSFGRGLTITKADLLDTGVPCVNYGEVHSKYGFEVDPKRHYLKCVDEGYLQSSPYALLTQGDLVFADTSEDIEGSGNFTQLVSDDLIFAGYHTVIARPFDRQCSRFYAYLMDSKEIRTQVRHMVKGVKVFSITQSILKGVRIWLPSLDERETIANFLDFETAQIDTLIDKQKTLIQLLKEKRQAVISHAVTKGLNPDAPLKDSGVEWLGEVPEHWGVSKLKYLISEPLQYGANEAAEDVDKTQPRFVRITDVLPNGNLKDDTFRSLPQEIAEPYMLMDGDVLLARSGGTVGKSFIYRDSWGKCCFAGYLIKAKIDEEITPAEWFYLNTLTDFYWKWIESIQIQATIQNVSADKYNSFVIAVPPLEESYKIISYINYNLEVFDTLVMKAEQAIQLMQERRTALISAAVTGKIDVRGWVAPE</sequence>
<dbReference type="InterPro" id="IPR044946">
    <property type="entry name" value="Restrct_endonuc_typeI_TRD_sf"/>
</dbReference>
<gene>
    <name evidence="3" type="ordered locus">Psyc_0416</name>
</gene>
<dbReference type="RefSeq" id="WP_011279715.1">
    <property type="nucleotide sequence ID" value="NC_007204.1"/>
</dbReference>
<evidence type="ECO:0000256" key="2">
    <source>
        <dbReference type="ARBA" id="ARBA00023125"/>
    </source>
</evidence>
<dbReference type="OrthoDB" id="9798929at2"/>
<evidence type="ECO:0000256" key="1">
    <source>
        <dbReference type="ARBA" id="ARBA00022747"/>
    </source>
</evidence>
<evidence type="ECO:0000313" key="3">
    <source>
        <dbReference type="EMBL" id="AAZ18279.1"/>
    </source>
</evidence>
<dbReference type="STRING" id="259536.Psyc_0416"/>
<dbReference type="Proteomes" id="UP000000546">
    <property type="component" value="Chromosome"/>
</dbReference>
<accession>Q4FUM9</accession>
<organism evidence="3 4">
    <name type="scientific">Psychrobacter arcticus (strain DSM 17307 / VKM B-2377 / 273-4)</name>
    <dbReference type="NCBI Taxonomy" id="259536"/>
    <lineage>
        <taxon>Bacteria</taxon>
        <taxon>Pseudomonadati</taxon>
        <taxon>Pseudomonadota</taxon>
        <taxon>Gammaproteobacteria</taxon>
        <taxon>Moraxellales</taxon>
        <taxon>Moraxellaceae</taxon>
        <taxon>Psychrobacter</taxon>
    </lineage>
</organism>
<dbReference type="AlphaFoldDB" id="Q4FUM9"/>
<proteinExistence type="predicted"/>
<reference evidence="3 4" key="1">
    <citation type="journal article" date="2010" name="Appl. Environ. Microbiol.">
        <title>The genome sequence of Psychrobacter arcticus 273-4, a psychroactive Siberian permafrost bacterium, reveals mechanisms for adaptation to low-temperature growth.</title>
        <authorList>
            <person name="Ayala-del-Rio H.L."/>
            <person name="Chain P.S."/>
            <person name="Grzymski J.J."/>
            <person name="Ponder M.A."/>
            <person name="Ivanova N."/>
            <person name="Bergholz P.W."/>
            <person name="Di Bartolo G."/>
            <person name="Hauser L."/>
            <person name="Land M."/>
            <person name="Bakermans C."/>
            <person name="Rodrigues D."/>
            <person name="Klappenbach J."/>
            <person name="Zarka D."/>
            <person name="Larimer F."/>
            <person name="Richardson P."/>
            <person name="Murray A."/>
            <person name="Thomashow M."/>
            <person name="Tiedje J.M."/>
        </authorList>
    </citation>
    <scope>NUCLEOTIDE SEQUENCE [LARGE SCALE GENOMIC DNA]</scope>
    <source>
        <strain evidence="4">DSM 17307 / VKM B-2377 / 273-4</strain>
    </source>
</reference>
<protein>
    <submittedName>
        <fullName evidence="3">Possible type I restriction-modification system, S subunit</fullName>
        <ecNumber evidence="3">3.1.21.3</ecNumber>
    </submittedName>
</protein>
<dbReference type="EC" id="3.1.21.3" evidence="3"/>
<dbReference type="HOGENOM" id="CLU_021095_1_2_6"/>
<dbReference type="InterPro" id="IPR052021">
    <property type="entry name" value="Type-I_RS_S_subunit"/>
</dbReference>
<dbReference type="Gene3D" id="3.90.220.20">
    <property type="entry name" value="DNA methylase specificity domains"/>
    <property type="match status" value="2"/>
</dbReference>
<dbReference type="GO" id="GO:0003677">
    <property type="term" value="F:DNA binding"/>
    <property type="evidence" value="ECO:0007669"/>
    <property type="project" value="UniProtKB-KW"/>
</dbReference>
<keyword evidence="4" id="KW-1185">Reference proteome</keyword>
<dbReference type="PANTHER" id="PTHR30408:SF12">
    <property type="entry name" value="TYPE I RESTRICTION ENZYME MJAVIII SPECIFICITY SUBUNIT"/>
    <property type="match status" value="1"/>
</dbReference>
<dbReference type="eggNOG" id="COG0732">
    <property type="taxonomic scope" value="Bacteria"/>
</dbReference>
<dbReference type="EMBL" id="CP000082">
    <property type="protein sequence ID" value="AAZ18279.1"/>
    <property type="molecule type" value="Genomic_DNA"/>
</dbReference>
<keyword evidence="2" id="KW-0238">DNA-binding</keyword>
<dbReference type="REBASE" id="21705">
    <property type="entry name" value="S.ParAORF415P"/>
</dbReference>
<evidence type="ECO:0000313" key="4">
    <source>
        <dbReference type="Proteomes" id="UP000000546"/>
    </source>
</evidence>
<name>Q4FUM9_PSYA2</name>
<keyword evidence="3" id="KW-0378">Hydrolase</keyword>
<dbReference type="GO" id="GO:0009307">
    <property type="term" value="P:DNA restriction-modification system"/>
    <property type="evidence" value="ECO:0007669"/>
    <property type="project" value="UniProtKB-KW"/>
</dbReference>
<dbReference type="PANTHER" id="PTHR30408">
    <property type="entry name" value="TYPE-1 RESTRICTION ENZYME ECOKI SPECIFICITY PROTEIN"/>
    <property type="match status" value="1"/>
</dbReference>